<dbReference type="GO" id="GO:0005248">
    <property type="term" value="F:voltage-gated sodium channel activity"/>
    <property type="evidence" value="ECO:0007669"/>
    <property type="project" value="TreeGrafter"/>
</dbReference>
<comment type="subcellular location">
    <subcellularLocation>
        <location evidence="1">Membrane</location>
        <topology evidence="1">Multi-pass membrane protein</topology>
    </subcellularLocation>
</comment>
<evidence type="ECO:0000256" key="3">
    <source>
        <dbReference type="ARBA" id="ARBA00022989"/>
    </source>
</evidence>
<evidence type="ECO:0000256" key="2">
    <source>
        <dbReference type="ARBA" id="ARBA00022692"/>
    </source>
</evidence>
<keyword evidence="4 5" id="KW-0472">Membrane</keyword>
<keyword evidence="2 5" id="KW-0812">Transmembrane</keyword>
<evidence type="ECO:0000256" key="5">
    <source>
        <dbReference type="SAM" id="Phobius"/>
    </source>
</evidence>
<feature type="non-terminal residue" evidence="7">
    <location>
        <position position="1"/>
    </location>
</feature>
<evidence type="ECO:0000313" key="7">
    <source>
        <dbReference type="EMBL" id="CAF5214418.1"/>
    </source>
</evidence>
<dbReference type="GO" id="GO:0001518">
    <property type="term" value="C:voltage-gated sodium channel complex"/>
    <property type="evidence" value="ECO:0007669"/>
    <property type="project" value="TreeGrafter"/>
</dbReference>
<dbReference type="Gene3D" id="1.10.287.70">
    <property type="match status" value="1"/>
</dbReference>
<dbReference type="GO" id="GO:0019228">
    <property type="term" value="P:neuronal action potential"/>
    <property type="evidence" value="ECO:0007669"/>
    <property type="project" value="TreeGrafter"/>
</dbReference>
<feature type="transmembrane region" description="Helical" evidence="5">
    <location>
        <begin position="42"/>
        <end position="66"/>
    </location>
</feature>
<dbReference type="InterPro" id="IPR005821">
    <property type="entry name" value="Ion_trans_dom"/>
</dbReference>
<dbReference type="EMBL" id="CAJOBJ010356176">
    <property type="protein sequence ID" value="CAF5214418.1"/>
    <property type="molecule type" value="Genomic_DNA"/>
</dbReference>
<evidence type="ECO:0000259" key="6">
    <source>
        <dbReference type="Pfam" id="PF00520"/>
    </source>
</evidence>
<organism evidence="7 8">
    <name type="scientific">Rotaria magnacalcarata</name>
    <dbReference type="NCBI Taxonomy" id="392030"/>
    <lineage>
        <taxon>Eukaryota</taxon>
        <taxon>Metazoa</taxon>
        <taxon>Spiralia</taxon>
        <taxon>Gnathifera</taxon>
        <taxon>Rotifera</taxon>
        <taxon>Eurotatoria</taxon>
        <taxon>Bdelloidea</taxon>
        <taxon>Philodinida</taxon>
        <taxon>Philodinidae</taxon>
        <taxon>Rotaria</taxon>
    </lineage>
</organism>
<reference evidence="7" key="1">
    <citation type="submission" date="2021-02" db="EMBL/GenBank/DDBJ databases">
        <authorList>
            <person name="Nowell W R."/>
        </authorList>
    </citation>
    <scope>NUCLEOTIDE SEQUENCE</scope>
</reference>
<dbReference type="AlphaFoldDB" id="A0A8S3J7V9"/>
<proteinExistence type="predicted"/>
<evidence type="ECO:0000256" key="4">
    <source>
        <dbReference type="ARBA" id="ARBA00023136"/>
    </source>
</evidence>
<gene>
    <name evidence="7" type="ORF">GIL414_LOCUS80950</name>
</gene>
<dbReference type="Pfam" id="PF00520">
    <property type="entry name" value="Ion_trans"/>
    <property type="match status" value="1"/>
</dbReference>
<dbReference type="InterPro" id="IPR043203">
    <property type="entry name" value="VGCC_Ca_Na"/>
</dbReference>
<accession>A0A8S3J7V9</accession>
<sequence>MPRWNFFDFFHAFMIVFRVLCGEWIESMWVCLECAGWPCIPFFLLTFVIGNLVVLNLFLALLLASFGSNVLREKEKEDDENKIGEAIDRIQRFFRFLARSILGLFRRKKRRKKSSTDNYDVVAYNR</sequence>
<dbReference type="PANTHER" id="PTHR10037">
    <property type="entry name" value="VOLTAGE-GATED CATION CHANNEL CALCIUM AND SODIUM"/>
    <property type="match status" value="1"/>
</dbReference>
<evidence type="ECO:0000313" key="8">
    <source>
        <dbReference type="Proteomes" id="UP000681720"/>
    </source>
</evidence>
<keyword evidence="3 5" id="KW-1133">Transmembrane helix</keyword>
<evidence type="ECO:0000256" key="1">
    <source>
        <dbReference type="ARBA" id="ARBA00004141"/>
    </source>
</evidence>
<comment type="caution">
    <text evidence="7">The sequence shown here is derived from an EMBL/GenBank/DDBJ whole genome shotgun (WGS) entry which is preliminary data.</text>
</comment>
<protein>
    <recommendedName>
        <fullName evidence="6">Ion transport domain-containing protein</fullName>
    </recommendedName>
</protein>
<feature type="domain" description="Ion transport" evidence="6">
    <location>
        <begin position="2"/>
        <end position="68"/>
    </location>
</feature>
<name>A0A8S3J7V9_9BILA</name>
<dbReference type="Proteomes" id="UP000681720">
    <property type="component" value="Unassembled WGS sequence"/>
</dbReference>
<dbReference type="GO" id="GO:0086010">
    <property type="term" value="P:membrane depolarization during action potential"/>
    <property type="evidence" value="ECO:0007669"/>
    <property type="project" value="TreeGrafter"/>
</dbReference>
<dbReference type="PANTHER" id="PTHR10037:SF288">
    <property type="entry name" value="SODIUM CHANNEL PROTEIN PARA"/>
    <property type="match status" value="1"/>
</dbReference>